<organism evidence="8 9">
    <name type="scientific">Paspalum notatum var. saurae</name>
    <dbReference type="NCBI Taxonomy" id="547442"/>
    <lineage>
        <taxon>Eukaryota</taxon>
        <taxon>Viridiplantae</taxon>
        <taxon>Streptophyta</taxon>
        <taxon>Embryophyta</taxon>
        <taxon>Tracheophyta</taxon>
        <taxon>Spermatophyta</taxon>
        <taxon>Magnoliopsida</taxon>
        <taxon>Liliopsida</taxon>
        <taxon>Poales</taxon>
        <taxon>Poaceae</taxon>
        <taxon>PACMAD clade</taxon>
        <taxon>Panicoideae</taxon>
        <taxon>Andropogonodae</taxon>
        <taxon>Paspaleae</taxon>
        <taxon>Paspalinae</taxon>
        <taxon>Paspalum</taxon>
    </lineage>
</organism>
<proteinExistence type="inferred from homology"/>
<dbReference type="FunFam" id="3.40.50.1820:FF:000065">
    <property type="entry name" value="Phospholipase A1-II 3"/>
    <property type="match status" value="2"/>
</dbReference>
<dbReference type="AlphaFoldDB" id="A0AAQ3TCF3"/>
<accession>A0AAQ3TCF3</accession>
<keyword evidence="9" id="KW-1185">Reference proteome</keyword>
<evidence type="ECO:0000256" key="6">
    <source>
        <dbReference type="RuleBase" id="RU367093"/>
    </source>
</evidence>
<dbReference type="Proteomes" id="UP001341281">
    <property type="component" value="Chromosome 04"/>
</dbReference>
<dbReference type="EMBL" id="CP144748">
    <property type="protein sequence ID" value="WVZ69457.1"/>
    <property type="molecule type" value="Genomic_DNA"/>
</dbReference>
<comment type="similarity">
    <text evidence="2 6">Belongs to the AB hydrolase superfamily. Lipase family.</text>
</comment>
<dbReference type="CDD" id="cd00519">
    <property type="entry name" value="Lipase_3"/>
    <property type="match status" value="2"/>
</dbReference>
<evidence type="ECO:0000313" key="9">
    <source>
        <dbReference type="Proteomes" id="UP001341281"/>
    </source>
</evidence>
<evidence type="ECO:0000256" key="4">
    <source>
        <dbReference type="ARBA" id="ARBA00022963"/>
    </source>
</evidence>
<dbReference type="PANTHER" id="PTHR31828:SF6">
    <property type="entry name" value="PHOSPHOLIPASE A1-II 1"/>
    <property type="match status" value="1"/>
</dbReference>
<feature type="domain" description="Fungal lipase-type" evidence="7">
    <location>
        <begin position="512"/>
        <end position="675"/>
    </location>
</feature>
<keyword evidence="4 6" id="KW-0442">Lipid degradation</keyword>
<dbReference type="PANTHER" id="PTHR31828">
    <property type="entry name" value="PHOSPHOLIPASE A1-IIGAMMA"/>
    <property type="match status" value="1"/>
</dbReference>
<dbReference type="GO" id="GO:0008970">
    <property type="term" value="F:phospholipase A1 activity"/>
    <property type="evidence" value="ECO:0007669"/>
    <property type="project" value="UniProtKB-UniRule"/>
</dbReference>
<dbReference type="InterPro" id="IPR002921">
    <property type="entry name" value="Fungal_lipase-type"/>
</dbReference>
<sequence>MSLIRGIGNIAKRWRELNGINYWKGLLDPLDLDLRRNIINYGELSQATYTGLNRERRSRYAGSCLFNRRDFLSRVDVSNPDLYEITKFIYAMCTVSLPDGFMVKSLSKAAWSRQSNWMGFVAVATDEGKEVLGRRDVVVAWRGTIRMVEWMDDLDISLVPASEIVIPGNATNPCVHGGWLSVYTSADPGSQYNRESARYQVLNEVKRIQDLYNNEETSITITGHSLGAALATINAIDIVSNGYNKSCPVSAFVFGSPRVGNPDFQEAFDSATDLRLLRVRNSPDVVPKWPKLGYSDVGTELMIDTGESPYLKSPGNPLTWHDMECYMHGVVGTQGSSGGFKLVVDRDIALVNKHEDALKNEYSIPSSWWVVQNKGMVKGKDGLRWRELHGSGHWEGLLDPLDVDLRRSLIGYGEMIMATYEAFIGESRSPNAGMCRYRRADLFRRVDACSSRPAGWYEATRYIYATASAEVRGKVLLRPLCRQGRARECNWMGYVAVATDEGAAALGRRDIVVAWRGTQRALEWVADLKLALASAAGILGPEGADGSDPSVHRGYLSLYTSADQGSKLSKQSARMQVLTEIARLMDKYKDEETSISVVGHSLGATLATLNAVDIVANAYNRSLGYGGRPAPVTAVVFGSPRTGDRDFRNVFHRLPDLRMLRVRNKPDRIPHYPPVGYADVGVELLIDTRRSPFLKPHGSESQAHDLEVHLHGVAGWQGDRGGGGFELVVDRDVALVNKFDDCLADEYPVPVRWKVHHNKNMVKGPDGRWVLEDHEPDYDEEDEEDGSISL</sequence>
<dbReference type="GO" id="GO:0005737">
    <property type="term" value="C:cytoplasm"/>
    <property type="evidence" value="ECO:0007669"/>
    <property type="project" value="UniProtKB-ARBA"/>
</dbReference>
<protein>
    <recommendedName>
        <fullName evidence="6">Phospholipase A1</fullName>
        <ecNumber evidence="6">3.1.1.-</ecNumber>
    </recommendedName>
</protein>
<gene>
    <name evidence="8" type="ORF">U9M48_018238</name>
</gene>
<name>A0AAQ3TCF3_PASNO</name>
<keyword evidence="3 6" id="KW-0378">Hydrolase</keyword>
<dbReference type="Pfam" id="PF01764">
    <property type="entry name" value="Lipase_3"/>
    <property type="match status" value="2"/>
</dbReference>
<comment type="function">
    <text evidence="1 6">Acylhydrolase that catalyzes the hydrolysis of phospholipids at the sn-1 position.</text>
</comment>
<keyword evidence="5 6" id="KW-0443">Lipid metabolism</keyword>
<dbReference type="GO" id="GO:0016042">
    <property type="term" value="P:lipid catabolic process"/>
    <property type="evidence" value="ECO:0007669"/>
    <property type="project" value="UniProtKB-UniRule"/>
</dbReference>
<dbReference type="InterPro" id="IPR029058">
    <property type="entry name" value="AB_hydrolase_fold"/>
</dbReference>
<dbReference type="InterPro" id="IPR033556">
    <property type="entry name" value="PLA"/>
</dbReference>
<dbReference type="Gene3D" id="3.40.50.1820">
    <property type="entry name" value="alpha/beta hydrolase"/>
    <property type="match status" value="2"/>
</dbReference>
<evidence type="ECO:0000256" key="3">
    <source>
        <dbReference type="ARBA" id="ARBA00022801"/>
    </source>
</evidence>
<evidence type="ECO:0000256" key="5">
    <source>
        <dbReference type="ARBA" id="ARBA00023098"/>
    </source>
</evidence>
<feature type="domain" description="Fungal lipase-type" evidence="7">
    <location>
        <begin position="138"/>
        <end position="291"/>
    </location>
</feature>
<dbReference type="SUPFAM" id="SSF53474">
    <property type="entry name" value="alpha/beta-Hydrolases"/>
    <property type="match status" value="2"/>
</dbReference>
<evidence type="ECO:0000313" key="8">
    <source>
        <dbReference type="EMBL" id="WVZ69457.1"/>
    </source>
</evidence>
<evidence type="ECO:0000259" key="7">
    <source>
        <dbReference type="Pfam" id="PF01764"/>
    </source>
</evidence>
<evidence type="ECO:0000256" key="1">
    <source>
        <dbReference type="ARBA" id="ARBA00003523"/>
    </source>
</evidence>
<reference evidence="8 9" key="1">
    <citation type="submission" date="2024-02" db="EMBL/GenBank/DDBJ databases">
        <title>High-quality chromosome-scale genome assembly of Pensacola bahiagrass (Paspalum notatum Flugge var. saurae).</title>
        <authorList>
            <person name="Vega J.M."/>
            <person name="Podio M."/>
            <person name="Orjuela J."/>
            <person name="Siena L.A."/>
            <person name="Pessino S.C."/>
            <person name="Combes M.C."/>
            <person name="Mariac C."/>
            <person name="Albertini E."/>
            <person name="Pupilli F."/>
            <person name="Ortiz J.P.A."/>
            <person name="Leblanc O."/>
        </authorList>
    </citation>
    <scope>NUCLEOTIDE SEQUENCE [LARGE SCALE GENOMIC DNA]</scope>
    <source>
        <strain evidence="8">R1</strain>
        <tissue evidence="8">Leaf</tissue>
    </source>
</reference>
<dbReference type="EC" id="3.1.1.-" evidence="6"/>
<evidence type="ECO:0000256" key="2">
    <source>
        <dbReference type="ARBA" id="ARBA00010701"/>
    </source>
</evidence>